<accession>A0ABQ0JYG9</accession>
<comment type="caution">
    <text evidence="1">The sequence shown here is derived from an EMBL/GenBank/DDBJ whole genome shotgun (WGS) entry which is preliminary data.</text>
</comment>
<sequence length="197" mass="22319">MRVSPKLDKRVSQITPLPVTMGLYIEPHLRNYVQEASLKQYEAGTPTYVFPNFVFPIGKPLSSKIEEMAKMVFKQVIVIDNVQSKEALDGILSVNLKNSEIELYIEPSVWRAIGRHNLSVTASFLDPKLNKIWESVVAVEGKSLDVVTSQVEQEWWITSGPKFGPAVDDAIQNLTYELAQKITTSKEISDYIYKEKQ</sequence>
<name>A0ABQ0JYG9_9BACT</name>
<proteinExistence type="predicted"/>
<gene>
    <name evidence="1" type="ORF">BROSI_A2275</name>
</gene>
<protein>
    <submittedName>
        <fullName evidence="1">Uncharacterized protein</fullName>
    </submittedName>
</protein>
<keyword evidence="2" id="KW-1185">Reference proteome</keyword>
<dbReference type="EMBL" id="BAFN01000001">
    <property type="protein sequence ID" value="GAN33741.1"/>
    <property type="molecule type" value="Genomic_DNA"/>
</dbReference>
<organism evidence="1 2">
    <name type="scientific">Candidatus Brocadia sinica JPN1</name>
    <dbReference type="NCBI Taxonomy" id="1197129"/>
    <lineage>
        <taxon>Bacteria</taxon>
        <taxon>Pseudomonadati</taxon>
        <taxon>Planctomycetota</taxon>
        <taxon>Candidatus Brocadiia</taxon>
        <taxon>Candidatus Brocadiales</taxon>
        <taxon>Candidatus Brocadiaceae</taxon>
        <taxon>Candidatus Brocadia</taxon>
    </lineage>
</organism>
<evidence type="ECO:0000313" key="1">
    <source>
        <dbReference type="EMBL" id="GAN33741.1"/>
    </source>
</evidence>
<dbReference type="RefSeq" id="WP_157842487.1">
    <property type="nucleotide sequence ID" value="NZ_BAFN01000001.1"/>
</dbReference>
<evidence type="ECO:0000313" key="2">
    <source>
        <dbReference type="Proteomes" id="UP000032309"/>
    </source>
</evidence>
<dbReference type="Proteomes" id="UP000032309">
    <property type="component" value="Unassembled WGS sequence"/>
</dbReference>
<reference evidence="2" key="1">
    <citation type="journal article" date="2015" name="Genome Announc.">
        <title>Draft Genome Sequence of an Anaerobic Ammonium-Oxidizing Bacterium, "Candidatus Brocadia sinica".</title>
        <authorList>
            <person name="Oshiki M."/>
            <person name="Shinyako-Hata K."/>
            <person name="Satoh H."/>
            <person name="Okabe S."/>
        </authorList>
    </citation>
    <scope>NUCLEOTIDE SEQUENCE [LARGE SCALE GENOMIC DNA]</scope>
    <source>
        <strain evidence="2">JPN1</strain>
    </source>
</reference>